<dbReference type="GO" id="GO:0000731">
    <property type="term" value="P:DNA synthesis involved in DNA repair"/>
    <property type="evidence" value="ECO:0007669"/>
    <property type="project" value="TreeGrafter"/>
</dbReference>
<dbReference type="SUPFAM" id="SSF52540">
    <property type="entry name" value="P-loop containing nucleoside triphosphate hydrolases"/>
    <property type="match status" value="1"/>
</dbReference>
<dbReference type="GO" id="GO:0006302">
    <property type="term" value="P:double-strand break repair"/>
    <property type="evidence" value="ECO:0007669"/>
    <property type="project" value="TreeGrafter"/>
</dbReference>
<reference evidence="3 4" key="1">
    <citation type="journal article" date="2014" name="ISME J.">
        <title>Candidatus Competibacter-lineage genomes retrieved from metagenomes reveal functional metabolic diversity.</title>
        <authorList>
            <person name="McIlroy S.J."/>
            <person name="Albertsen M."/>
            <person name="Andresen E.K."/>
            <person name="Saunders A.M."/>
            <person name="Kristiansen R."/>
            <person name="Stokholm-Bjerregaard M."/>
            <person name="Nielsen K.L."/>
            <person name="Nielsen P.H."/>
        </authorList>
    </citation>
    <scope>NUCLEOTIDE SEQUENCE [LARGE SCALE GENOMIC DNA]</scope>
    <source>
        <strain evidence="3 4">Run_B_J11</strain>
    </source>
</reference>
<dbReference type="InterPro" id="IPR027417">
    <property type="entry name" value="P-loop_NTPase"/>
</dbReference>
<dbReference type="PANTHER" id="PTHR32182">
    <property type="entry name" value="DNA REPLICATION AND REPAIR PROTEIN RECF"/>
    <property type="match status" value="1"/>
</dbReference>
<dbReference type="GO" id="GO:0005524">
    <property type="term" value="F:ATP binding"/>
    <property type="evidence" value="ECO:0007669"/>
    <property type="project" value="InterPro"/>
</dbReference>
<evidence type="ECO:0000313" key="4">
    <source>
        <dbReference type="Proteomes" id="UP000019184"/>
    </source>
</evidence>
<sequence>MLDSLFVHNFRLFKKLEIEQLSRVNLIVGKNNSGKSCFLEAVRIYLSDASPRILLELISQRNELWEFELQGDGQSFHEYENPFRYLFYGYHLPNVGGEEIQIGLSNNTQSRLHVKTQFYKKIISSQGEYFDQELSQNEIDINLVNKIAFEMRKGELSRLVPLDDLLNDLSKQSPTGIGISRFLSYPISIRRNIQFIPAGGMEESRASFLWDNINLTDLHDEVIEGLRLINQNIKGVVLVGGEQVGSKSRIPIVRLEQSPERFPLKSMGDGMIRLFHLILALANAKDGTLLVDEFENGLHWSVLPKVWDAVFKLAERLNVQVFATTHSRDCILGFKQAWEQNESLGSFHRLDADSENGAKSTAYSLETLSDALDMDVEVR</sequence>
<dbReference type="Gene3D" id="3.40.50.300">
    <property type="entry name" value="P-loop containing nucleotide triphosphate hydrolases"/>
    <property type="match status" value="1"/>
</dbReference>
<dbReference type="OrthoDB" id="3322489at2"/>
<dbReference type="EMBL" id="CBTK010000068">
    <property type="protein sequence ID" value="CDH44295.1"/>
    <property type="molecule type" value="Genomic_DNA"/>
</dbReference>
<name>A0A7U7J3L5_9GAMM</name>
<keyword evidence="4" id="KW-1185">Reference proteome</keyword>
<dbReference type="Pfam" id="PF13304">
    <property type="entry name" value="AAA_21"/>
    <property type="match status" value="1"/>
</dbReference>
<evidence type="ECO:0008006" key="5">
    <source>
        <dbReference type="Google" id="ProtNLM"/>
    </source>
</evidence>
<evidence type="ECO:0000313" key="3">
    <source>
        <dbReference type="EMBL" id="CDH44295.1"/>
    </source>
</evidence>
<feature type="domain" description="ATPase AAA-type core" evidence="2">
    <location>
        <begin position="262"/>
        <end position="327"/>
    </location>
</feature>
<evidence type="ECO:0000259" key="2">
    <source>
        <dbReference type="Pfam" id="PF13304"/>
    </source>
</evidence>
<feature type="domain" description="Endonuclease GajA/Old nuclease/RecF-like AAA" evidence="1">
    <location>
        <begin position="1"/>
        <end position="90"/>
    </location>
</feature>
<comment type="caution">
    <text evidence="3">The sequence shown here is derived from an EMBL/GenBank/DDBJ whole genome shotgun (WGS) entry which is preliminary data.</text>
</comment>
<accession>A0A7U7J3L5</accession>
<protein>
    <recommendedName>
        <fullName evidence="5">ATPase AAA-type core domain-containing protein</fullName>
    </recommendedName>
</protein>
<dbReference type="InterPro" id="IPR041685">
    <property type="entry name" value="AAA_GajA/Old/RecF-like"/>
</dbReference>
<dbReference type="PANTHER" id="PTHR32182:SF0">
    <property type="entry name" value="DNA REPLICATION AND REPAIR PROTEIN RECF"/>
    <property type="match status" value="1"/>
</dbReference>
<dbReference type="RefSeq" id="WP_034431458.1">
    <property type="nucleotide sequence ID" value="NZ_CBTK010000068.1"/>
</dbReference>
<proteinExistence type="predicted"/>
<dbReference type="Proteomes" id="UP000019184">
    <property type="component" value="Unassembled WGS sequence"/>
</dbReference>
<dbReference type="Pfam" id="PF13175">
    <property type="entry name" value="AAA_15"/>
    <property type="match status" value="1"/>
</dbReference>
<organism evidence="3 4">
    <name type="scientific">Candidatus Contendobacter odensis Run_B_J11</name>
    <dbReference type="NCBI Taxonomy" id="1400861"/>
    <lineage>
        <taxon>Bacteria</taxon>
        <taxon>Pseudomonadati</taxon>
        <taxon>Pseudomonadota</taxon>
        <taxon>Gammaproteobacteria</taxon>
        <taxon>Candidatus Competibacteraceae</taxon>
        <taxon>Candidatus Contendibacter</taxon>
    </lineage>
</organism>
<dbReference type="AlphaFoldDB" id="A0A7U7J3L5"/>
<evidence type="ECO:0000259" key="1">
    <source>
        <dbReference type="Pfam" id="PF13175"/>
    </source>
</evidence>
<dbReference type="GO" id="GO:0016887">
    <property type="term" value="F:ATP hydrolysis activity"/>
    <property type="evidence" value="ECO:0007669"/>
    <property type="project" value="InterPro"/>
</dbReference>
<dbReference type="InterPro" id="IPR003959">
    <property type="entry name" value="ATPase_AAA_core"/>
</dbReference>
<gene>
    <name evidence="3" type="ORF">BN874_160051</name>
</gene>